<gene>
    <name evidence="5" type="ORF">ABH15_10765</name>
</gene>
<evidence type="ECO:0000256" key="3">
    <source>
        <dbReference type="ARBA" id="ARBA00022840"/>
    </source>
</evidence>
<sequence length="239" mass="26229">MPAIVTQNLTKQYGKLEALSDLCIEVAEGESFCLLGPNGAGKSTTIGVLTGSLEPTSGTANVMGIDVAKDPIGVKKAVGIVPESEYPPSFLTVREYLDLVCSIRNVSDHASRIDHWIEFFDLGQKQDVLCKDLSKGTKKKVIVSAALVHEPKLLFLDEPFLDLDPIVQHAMKDYLRSYVKEGGTVFLSTHILEIAEKLCDRAGILYDGRLIACGKLSELKKSRESLEDVFMRLVQEECA</sequence>
<dbReference type="InterPro" id="IPR051782">
    <property type="entry name" value="ABC_Transporter_VariousFunc"/>
</dbReference>
<dbReference type="InterPro" id="IPR003593">
    <property type="entry name" value="AAA+_ATPase"/>
</dbReference>
<dbReference type="PANTHER" id="PTHR42939:SF1">
    <property type="entry name" value="ABC TRANSPORTER ATP-BINDING PROTEIN ALBC-RELATED"/>
    <property type="match status" value="1"/>
</dbReference>
<dbReference type="Proteomes" id="UP000290932">
    <property type="component" value="Unassembled WGS sequence"/>
</dbReference>
<keyword evidence="2" id="KW-0547">Nucleotide-binding</keyword>
<comment type="caution">
    <text evidence="5">The sequence shown here is derived from an EMBL/GenBank/DDBJ whole genome shotgun (WGS) entry which is preliminary data.</text>
</comment>
<dbReference type="RefSeq" id="WP_128694412.1">
    <property type="nucleotide sequence ID" value="NZ_LHQS01000003.1"/>
</dbReference>
<name>A0A498H0J0_9EURY</name>
<evidence type="ECO:0000313" key="6">
    <source>
        <dbReference type="Proteomes" id="UP000290932"/>
    </source>
</evidence>
<dbReference type="SMART" id="SM00382">
    <property type="entry name" value="AAA"/>
    <property type="match status" value="1"/>
</dbReference>
<reference evidence="5 6" key="1">
    <citation type="journal article" date="2015" name="Int. J. Syst. Evol. Microbiol.">
        <title>Methanoculleus taiwanensis sp. nov., a methanogen isolated from deep marine sediment at the deformation front area near Taiwan.</title>
        <authorList>
            <person name="Weng C.Y."/>
            <person name="Chen S.C."/>
            <person name="Lai M.C."/>
            <person name="Wu S.Y."/>
            <person name="Lin S."/>
            <person name="Yang T.F."/>
            <person name="Chen P.C."/>
        </authorList>
    </citation>
    <scope>NUCLEOTIDE SEQUENCE [LARGE SCALE GENOMIC DNA]</scope>
    <source>
        <strain evidence="5 6">CYW4</strain>
    </source>
</reference>
<protein>
    <submittedName>
        <fullName evidence="5">ABC transporter ATP-binding protein</fullName>
    </submittedName>
</protein>
<dbReference type="Gene3D" id="3.40.50.300">
    <property type="entry name" value="P-loop containing nucleotide triphosphate hydrolases"/>
    <property type="match status" value="1"/>
</dbReference>
<feature type="domain" description="ABC transporter" evidence="4">
    <location>
        <begin position="4"/>
        <end position="232"/>
    </location>
</feature>
<dbReference type="EMBL" id="LHQS01000003">
    <property type="protein sequence ID" value="RXE55540.1"/>
    <property type="molecule type" value="Genomic_DNA"/>
</dbReference>
<evidence type="ECO:0000259" key="4">
    <source>
        <dbReference type="PROSITE" id="PS50893"/>
    </source>
</evidence>
<evidence type="ECO:0000256" key="1">
    <source>
        <dbReference type="ARBA" id="ARBA00022448"/>
    </source>
</evidence>
<dbReference type="OrthoDB" id="87732at2157"/>
<dbReference type="InterPro" id="IPR027417">
    <property type="entry name" value="P-loop_NTPase"/>
</dbReference>
<evidence type="ECO:0000313" key="5">
    <source>
        <dbReference type="EMBL" id="RXE55540.1"/>
    </source>
</evidence>
<keyword evidence="3 5" id="KW-0067">ATP-binding</keyword>
<dbReference type="Pfam" id="PF00005">
    <property type="entry name" value="ABC_tran"/>
    <property type="match status" value="1"/>
</dbReference>
<dbReference type="GO" id="GO:0016887">
    <property type="term" value="F:ATP hydrolysis activity"/>
    <property type="evidence" value="ECO:0007669"/>
    <property type="project" value="InterPro"/>
</dbReference>
<dbReference type="AlphaFoldDB" id="A0A498H0J0"/>
<proteinExistence type="predicted"/>
<dbReference type="PROSITE" id="PS50893">
    <property type="entry name" value="ABC_TRANSPORTER_2"/>
    <property type="match status" value="1"/>
</dbReference>
<evidence type="ECO:0000256" key="2">
    <source>
        <dbReference type="ARBA" id="ARBA00022741"/>
    </source>
</evidence>
<dbReference type="PANTHER" id="PTHR42939">
    <property type="entry name" value="ABC TRANSPORTER ATP-BINDING PROTEIN ALBC-RELATED"/>
    <property type="match status" value="1"/>
</dbReference>
<keyword evidence="1" id="KW-0813">Transport</keyword>
<dbReference type="SUPFAM" id="SSF52540">
    <property type="entry name" value="P-loop containing nucleoside triphosphate hydrolases"/>
    <property type="match status" value="1"/>
</dbReference>
<dbReference type="InterPro" id="IPR003439">
    <property type="entry name" value="ABC_transporter-like_ATP-bd"/>
</dbReference>
<accession>A0A498H0J0</accession>
<dbReference type="CDD" id="cd03230">
    <property type="entry name" value="ABC_DR_subfamily_A"/>
    <property type="match status" value="1"/>
</dbReference>
<organism evidence="5 6">
    <name type="scientific">Methanoculleus taiwanensis</name>
    <dbReference type="NCBI Taxonomy" id="1550565"/>
    <lineage>
        <taxon>Archaea</taxon>
        <taxon>Methanobacteriati</taxon>
        <taxon>Methanobacteriota</taxon>
        <taxon>Stenosarchaea group</taxon>
        <taxon>Methanomicrobia</taxon>
        <taxon>Methanomicrobiales</taxon>
        <taxon>Methanomicrobiaceae</taxon>
        <taxon>Methanoculleus</taxon>
    </lineage>
</organism>
<keyword evidence="6" id="KW-1185">Reference proteome</keyword>
<dbReference type="GO" id="GO:0005524">
    <property type="term" value="F:ATP binding"/>
    <property type="evidence" value="ECO:0007669"/>
    <property type="project" value="UniProtKB-KW"/>
</dbReference>